<keyword evidence="2" id="KW-1185">Reference proteome</keyword>
<gene>
    <name evidence="1" type="ORF">SAMN06265220_10184</name>
</gene>
<dbReference type="Proteomes" id="UP000319267">
    <property type="component" value="Unassembled WGS sequence"/>
</dbReference>
<proteinExistence type="predicted"/>
<organism evidence="1 2">
    <name type="scientific">Flavobacterium nitrogenifigens</name>
    <dbReference type="NCBI Taxonomy" id="1617283"/>
    <lineage>
        <taxon>Bacteria</taxon>
        <taxon>Pseudomonadati</taxon>
        <taxon>Bacteroidota</taxon>
        <taxon>Flavobacteriia</taxon>
        <taxon>Flavobacteriales</taxon>
        <taxon>Flavobacteriaceae</taxon>
        <taxon>Flavobacterium</taxon>
    </lineage>
</organism>
<accession>A0A521AFG5</accession>
<name>A0A521AFG5_9FLAO</name>
<evidence type="ECO:0000313" key="2">
    <source>
        <dbReference type="Proteomes" id="UP000319267"/>
    </source>
</evidence>
<reference evidence="1 2" key="1">
    <citation type="submission" date="2017-05" db="EMBL/GenBank/DDBJ databases">
        <authorList>
            <person name="Varghese N."/>
            <person name="Submissions S."/>
        </authorList>
    </citation>
    <scope>NUCLEOTIDE SEQUENCE [LARGE SCALE GENOMIC DNA]</scope>
    <source>
        <strain evidence="1 2">DSM 29982</strain>
    </source>
</reference>
<dbReference type="AlphaFoldDB" id="A0A521AFG5"/>
<dbReference type="EMBL" id="FXTQ01000001">
    <property type="protein sequence ID" value="SMO33450.1"/>
    <property type="molecule type" value="Genomic_DNA"/>
</dbReference>
<sequence>MTENPREEEISSELEQMLADFKKAQEARLNS</sequence>
<protein>
    <submittedName>
        <fullName evidence="1">Uncharacterized protein</fullName>
    </submittedName>
</protein>
<evidence type="ECO:0000313" key="1">
    <source>
        <dbReference type="EMBL" id="SMO33450.1"/>
    </source>
</evidence>